<dbReference type="AlphaFoldDB" id="A0A8J6JNS0"/>
<sequence>MLTQLFSYQPMLTGSELFRATLPISGCLSNQSPYCVKVLVFFLSDFLVFYLCLNHPAFLTSTVLTSTCYLATLLPALVLNLIYVVKLFCLSRLALIYNYILLYTLCYKKPDQVSCLSTRLFLE</sequence>
<evidence type="ECO:0000313" key="2">
    <source>
        <dbReference type="EMBL" id="KAG9467015.1"/>
    </source>
</evidence>
<keyword evidence="3" id="KW-1185">Reference proteome</keyword>
<keyword evidence="1" id="KW-0472">Membrane</keyword>
<keyword evidence="1" id="KW-1133">Transmembrane helix</keyword>
<reference evidence="2" key="1">
    <citation type="thesis" date="2020" institute="ProQuest LLC" country="789 East Eisenhower Parkway, Ann Arbor, MI, USA">
        <title>Comparative Genomics and Chromosome Evolution.</title>
        <authorList>
            <person name="Mudd A.B."/>
        </authorList>
    </citation>
    <scope>NUCLEOTIDE SEQUENCE</scope>
    <source>
        <strain evidence="2">HN-11 Male</strain>
        <tissue evidence="2">Kidney and liver</tissue>
    </source>
</reference>
<proteinExistence type="predicted"/>
<name>A0A8J6JNS0_ELECQ</name>
<dbReference type="Proteomes" id="UP000770717">
    <property type="component" value="Unassembled WGS sequence"/>
</dbReference>
<evidence type="ECO:0000256" key="1">
    <source>
        <dbReference type="SAM" id="Phobius"/>
    </source>
</evidence>
<accession>A0A8J6JNS0</accession>
<comment type="caution">
    <text evidence="2">The sequence shown here is derived from an EMBL/GenBank/DDBJ whole genome shotgun (WGS) entry which is preliminary data.</text>
</comment>
<evidence type="ECO:0000313" key="3">
    <source>
        <dbReference type="Proteomes" id="UP000770717"/>
    </source>
</evidence>
<keyword evidence="1" id="KW-0812">Transmembrane</keyword>
<dbReference type="EMBL" id="WNTK01001676">
    <property type="protein sequence ID" value="KAG9467015.1"/>
    <property type="molecule type" value="Genomic_DNA"/>
</dbReference>
<gene>
    <name evidence="2" type="ORF">GDO78_015773</name>
</gene>
<organism evidence="2 3">
    <name type="scientific">Eleutherodactylus coqui</name>
    <name type="common">Puerto Rican coqui</name>
    <dbReference type="NCBI Taxonomy" id="57060"/>
    <lineage>
        <taxon>Eukaryota</taxon>
        <taxon>Metazoa</taxon>
        <taxon>Chordata</taxon>
        <taxon>Craniata</taxon>
        <taxon>Vertebrata</taxon>
        <taxon>Euteleostomi</taxon>
        <taxon>Amphibia</taxon>
        <taxon>Batrachia</taxon>
        <taxon>Anura</taxon>
        <taxon>Neobatrachia</taxon>
        <taxon>Hyloidea</taxon>
        <taxon>Eleutherodactylidae</taxon>
        <taxon>Eleutherodactylinae</taxon>
        <taxon>Eleutherodactylus</taxon>
        <taxon>Eleutherodactylus</taxon>
    </lineage>
</organism>
<feature type="transmembrane region" description="Helical" evidence="1">
    <location>
        <begin position="38"/>
        <end position="57"/>
    </location>
</feature>
<protein>
    <submittedName>
        <fullName evidence="2">Uncharacterized protein</fullName>
    </submittedName>
</protein>